<comment type="caution">
    <text evidence="3">The sequence shown here is derived from an EMBL/GenBank/DDBJ whole genome shotgun (WGS) entry which is preliminary data.</text>
</comment>
<dbReference type="EMBL" id="JACHHG010000003">
    <property type="protein sequence ID" value="MBB6097457.1"/>
    <property type="molecule type" value="Genomic_DNA"/>
</dbReference>
<dbReference type="InterPro" id="IPR011041">
    <property type="entry name" value="Quinoprot_gluc/sorb_DH_b-prop"/>
</dbReference>
<organism evidence="3 4">
    <name type="scientific">Deinobacterium chartae</name>
    <dbReference type="NCBI Taxonomy" id="521158"/>
    <lineage>
        <taxon>Bacteria</taxon>
        <taxon>Thermotogati</taxon>
        <taxon>Deinococcota</taxon>
        <taxon>Deinococci</taxon>
        <taxon>Deinococcales</taxon>
        <taxon>Deinococcaceae</taxon>
        <taxon>Deinobacterium</taxon>
    </lineage>
</organism>
<reference evidence="3 4" key="1">
    <citation type="submission" date="2020-08" db="EMBL/GenBank/DDBJ databases">
        <title>Genomic Encyclopedia of Type Strains, Phase IV (KMG-IV): sequencing the most valuable type-strain genomes for metagenomic binning, comparative biology and taxonomic classification.</title>
        <authorList>
            <person name="Goeker M."/>
        </authorList>
    </citation>
    <scope>NUCLEOTIDE SEQUENCE [LARGE SCALE GENOMIC DNA]</scope>
    <source>
        <strain evidence="3 4">DSM 21458</strain>
    </source>
</reference>
<evidence type="ECO:0000256" key="1">
    <source>
        <dbReference type="SAM" id="SignalP"/>
    </source>
</evidence>
<proteinExistence type="predicted"/>
<name>A0A841HVP0_9DEIO</name>
<feature type="signal peptide" evidence="1">
    <location>
        <begin position="1"/>
        <end position="22"/>
    </location>
</feature>
<dbReference type="Proteomes" id="UP000569951">
    <property type="component" value="Unassembled WGS sequence"/>
</dbReference>
<sequence length="399" mass="42697">MPPRLPTLLAALALLLASTAAARTCAGLPRLEVKTLPGFCVGVITRDLRFPRGVLPLPGGDVLVAEMGGWERNRGSIARLRRDANGRYTLTRVLTGLDRPHGIILGPDGRVYVGEASRVFRFDPANPAASRQDVIGGTSGVAALPDSGRHPLTALAFDAQRRLIVNVGSASDNCQGPEGPPTGPLCAEAEGTHPRGALRRYVLKWPEGKVSAWGTLARGLRNSMALALHRSGTLLQAENSRDAINLADPRLSDAQYPHDELNVIVSGAHYGWPYCFDMARNSPEFPHYACANTRKPAALLPAHAAPLGMAYYTGPRAPRDLEGRLVVAYHGYRPSGHRVVAFAVSPRGVPQGAPLELIGGWEARADRPQGKPVDVRPGPDGALYLTEDGNGTLLRWSTE</sequence>
<accession>A0A841HVP0</accession>
<dbReference type="Gene3D" id="2.120.10.30">
    <property type="entry name" value="TolB, C-terminal domain"/>
    <property type="match status" value="1"/>
</dbReference>
<evidence type="ECO:0000313" key="4">
    <source>
        <dbReference type="Proteomes" id="UP000569951"/>
    </source>
</evidence>
<keyword evidence="4" id="KW-1185">Reference proteome</keyword>
<feature type="domain" description="Pyrroloquinoline quinone-dependent pyranose dehydrogenase beta-propeller" evidence="2">
    <location>
        <begin position="34"/>
        <end position="350"/>
    </location>
</feature>
<evidence type="ECO:0000313" key="3">
    <source>
        <dbReference type="EMBL" id="MBB6097457.1"/>
    </source>
</evidence>
<feature type="chain" id="PRO_5032616058" evidence="1">
    <location>
        <begin position="23"/>
        <end position="399"/>
    </location>
</feature>
<protein>
    <submittedName>
        <fullName evidence="3">Glucose/arabinose dehydrogenase</fullName>
    </submittedName>
</protein>
<dbReference type="Pfam" id="PF22807">
    <property type="entry name" value="TrAA12"/>
    <property type="match status" value="1"/>
</dbReference>
<dbReference type="AlphaFoldDB" id="A0A841HVP0"/>
<dbReference type="InterPro" id="IPR054539">
    <property type="entry name" value="Beta-prop_PDH"/>
</dbReference>
<dbReference type="SUPFAM" id="SSF50952">
    <property type="entry name" value="Soluble quinoprotein glucose dehydrogenase"/>
    <property type="match status" value="1"/>
</dbReference>
<dbReference type="RefSeq" id="WP_183984925.1">
    <property type="nucleotide sequence ID" value="NZ_JACHHG010000003.1"/>
</dbReference>
<dbReference type="PANTHER" id="PTHR19328:SF53">
    <property type="entry name" value="MEMBRANE PROTEIN"/>
    <property type="match status" value="1"/>
</dbReference>
<keyword evidence="1" id="KW-0732">Signal</keyword>
<dbReference type="InterPro" id="IPR011042">
    <property type="entry name" value="6-blade_b-propeller_TolB-like"/>
</dbReference>
<dbReference type="PANTHER" id="PTHR19328">
    <property type="entry name" value="HEDGEHOG-INTERACTING PROTEIN"/>
    <property type="match status" value="1"/>
</dbReference>
<gene>
    <name evidence="3" type="ORF">HNR42_000874</name>
</gene>
<evidence type="ECO:0000259" key="2">
    <source>
        <dbReference type="Pfam" id="PF22807"/>
    </source>
</evidence>